<gene>
    <name evidence="3" type="primary">20346931</name>
    <name evidence="2" type="ORF">GGTG_06473</name>
</gene>
<dbReference type="InterPro" id="IPR052895">
    <property type="entry name" value="HetReg/Transcr_Mod"/>
</dbReference>
<dbReference type="EMBL" id="GL385397">
    <property type="protein sequence ID" value="EJT76554.1"/>
    <property type="molecule type" value="Genomic_DNA"/>
</dbReference>
<dbReference type="EMBL" id="GL385397">
    <property type="protein sequence ID" value="EJT76555.1"/>
    <property type="molecule type" value="Genomic_DNA"/>
</dbReference>
<proteinExistence type="predicted"/>
<dbReference type="Proteomes" id="UP000006039">
    <property type="component" value="Unassembled WGS sequence"/>
</dbReference>
<dbReference type="RefSeq" id="XP_009222555.1">
    <property type="nucleotide sequence ID" value="XM_009224291.1"/>
</dbReference>
<dbReference type="Pfam" id="PF06985">
    <property type="entry name" value="HET"/>
    <property type="match status" value="1"/>
</dbReference>
<dbReference type="VEuPathDB" id="FungiDB:GGTG_06473"/>
<name>J3NYX1_GAET3</name>
<reference evidence="2" key="2">
    <citation type="submission" date="2010-07" db="EMBL/GenBank/DDBJ databases">
        <authorList>
            <consortium name="The Broad Institute Genome Sequencing Platform"/>
            <consortium name="Broad Institute Genome Sequencing Center for Infectious Disease"/>
            <person name="Ma L.-J."/>
            <person name="Dead R."/>
            <person name="Young S."/>
            <person name="Zeng Q."/>
            <person name="Koehrsen M."/>
            <person name="Alvarado L."/>
            <person name="Berlin A."/>
            <person name="Chapman S.B."/>
            <person name="Chen Z."/>
            <person name="Freedman E."/>
            <person name="Gellesch M."/>
            <person name="Goldberg J."/>
            <person name="Griggs A."/>
            <person name="Gujja S."/>
            <person name="Heilman E.R."/>
            <person name="Heiman D."/>
            <person name="Hepburn T."/>
            <person name="Howarth C."/>
            <person name="Jen D."/>
            <person name="Larson L."/>
            <person name="Mehta T."/>
            <person name="Neiman D."/>
            <person name="Pearson M."/>
            <person name="Roberts A."/>
            <person name="Saif S."/>
            <person name="Shea T."/>
            <person name="Shenoy N."/>
            <person name="Sisk P."/>
            <person name="Stolte C."/>
            <person name="Sykes S."/>
            <person name="Walk T."/>
            <person name="White J."/>
            <person name="Yandava C."/>
            <person name="Haas B."/>
            <person name="Nusbaum C."/>
            <person name="Birren B."/>
        </authorList>
    </citation>
    <scope>NUCLEOTIDE SEQUENCE</scope>
    <source>
        <strain evidence="2">R3-111a-1</strain>
    </source>
</reference>
<organism evidence="2">
    <name type="scientific">Gaeumannomyces tritici (strain R3-111a-1)</name>
    <name type="common">Wheat and barley take-all root rot fungus</name>
    <name type="synonym">Gaeumannomyces graminis var. tritici</name>
    <dbReference type="NCBI Taxonomy" id="644352"/>
    <lineage>
        <taxon>Eukaryota</taxon>
        <taxon>Fungi</taxon>
        <taxon>Dikarya</taxon>
        <taxon>Ascomycota</taxon>
        <taxon>Pezizomycotina</taxon>
        <taxon>Sordariomycetes</taxon>
        <taxon>Sordariomycetidae</taxon>
        <taxon>Magnaporthales</taxon>
        <taxon>Magnaporthaceae</taxon>
        <taxon>Gaeumannomyces</taxon>
    </lineage>
</organism>
<dbReference type="PANTHER" id="PTHR24148:SF64">
    <property type="entry name" value="HETEROKARYON INCOMPATIBILITY DOMAIN-CONTAINING PROTEIN"/>
    <property type="match status" value="1"/>
</dbReference>
<dbReference type="InterPro" id="IPR010730">
    <property type="entry name" value="HET"/>
</dbReference>
<sequence>MGNQQPYPDLEDLWYDADSTALRCCECGEAFGTNTDALVRTFRVFDEMNQCLGASRVISTPPGVLVLYDRHLECLLKAKVPYITISHVWDTEVSATQYKGRHSPQDEVVRHKALNFPTHIARSISQSVQENRELWHDYVSVPQWTPELKTNILESIHKIYNFAILTVVHLNDVAPVTINAFTRGESDEKRRQGMLGICRAKWFSRVWTAMEYIRSPKVWLMDSELQLHTDENANSLFRNTMNSFWAGQVIKAGSTHKFEADIDISHNIVPWNLGPLDWCRNHQKRNFGLAFSLLARRGCQSRDDFLYALHGIVTGSTAEVKGMLQCVSWEERYIRIALYCIEAGDYTPLLITPEWAPQDGEPNVRWMPANNVREGYHDNYAYSIGSITAPPRYHAETTTRQDDNGLGRVTLRLQQAGTVSKRVKWHEYPREDLMRDSARNLASPSVEGFLDAYGSRQFFIPRETLLQRLFQHQDGYQKLERTVEALSRTEAGQPWPGGEVYSFRDVFGTLDIEKRLDYHITLGNILHLTWRRYCILATCHNCGTKAVVNAALYGRVEDALGATMHRIPGLGFSQTMDDGVCLLLSADGSGRIIGRAIWATPACACAGLDEMVTVQLPRLPLPQPREGFLRALGRV</sequence>
<keyword evidence="4" id="KW-1185">Reference proteome</keyword>
<evidence type="ECO:0000313" key="2">
    <source>
        <dbReference type="EMBL" id="EJT76554.1"/>
    </source>
</evidence>
<reference evidence="3" key="4">
    <citation type="journal article" date="2015" name="G3 (Bethesda)">
        <title>Genome sequences of three phytopathogenic species of the Magnaporthaceae family of fungi.</title>
        <authorList>
            <person name="Okagaki L.H."/>
            <person name="Nunes C.C."/>
            <person name="Sailsbery J."/>
            <person name="Clay B."/>
            <person name="Brown D."/>
            <person name="John T."/>
            <person name="Oh Y."/>
            <person name="Young N."/>
            <person name="Fitzgerald M."/>
            <person name="Haas B.J."/>
            <person name="Zeng Q."/>
            <person name="Young S."/>
            <person name="Adiconis X."/>
            <person name="Fan L."/>
            <person name="Levin J.Z."/>
            <person name="Mitchell T.K."/>
            <person name="Okubara P.A."/>
            <person name="Farman M.L."/>
            <person name="Kohn L.M."/>
            <person name="Birren B."/>
            <person name="Ma L.-J."/>
            <person name="Dean R.A."/>
        </authorList>
    </citation>
    <scope>NUCLEOTIDE SEQUENCE</scope>
    <source>
        <strain evidence="3">R3-111a-1</strain>
    </source>
</reference>
<dbReference type="EnsemblFungi" id="EJT76554">
    <property type="protein sequence ID" value="EJT76554"/>
    <property type="gene ID" value="GGTG_06473"/>
</dbReference>
<evidence type="ECO:0000259" key="1">
    <source>
        <dbReference type="Pfam" id="PF06985"/>
    </source>
</evidence>
<accession>J3NYX1</accession>
<dbReference type="AlphaFoldDB" id="J3NYX1"/>
<dbReference type="EnsemblFungi" id="EJT76555">
    <property type="protein sequence ID" value="EJT76555"/>
    <property type="gene ID" value="GGTG_06473"/>
</dbReference>
<reference evidence="4" key="1">
    <citation type="submission" date="2010-07" db="EMBL/GenBank/DDBJ databases">
        <title>The genome sequence of Gaeumannomyces graminis var. tritici strain R3-111a-1.</title>
        <authorList>
            <consortium name="The Broad Institute Genome Sequencing Platform"/>
            <person name="Ma L.-J."/>
            <person name="Dead R."/>
            <person name="Young S."/>
            <person name="Zeng Q."/>
            <person name="Koehrsen M."/>
            <person name="Alvarado L."/>
            <person name="Berlin A."/>
            <person name="Chapman S.B."/>
            <person name="Chen Z."/>
            <person name="Freedman E."/>
            <person name="Gellesch M."/>
            <person name="Goldberg J."/>
            <person name="Griggs A."/>
            <person name="Gujja S."/>
            <person name="Heilman E.R."/>
            <person name="Heiman D."/>
            <person name="Hepburn T."/>
            <person name="Howarth C."/>
            <person name="Jen D."/>
            <person name="Larson L."/>
            <person name="Mehta T."/>
            <person name="Neiman D."/>
            <person name="Pearson M."/>
            <person name="Roberts A."/>
            <person name="Saif S."/>
            <person name="Shea T."/>
            <person name="Shenoy N."/>
            <person name="Sisk P."/>
            <person name="Stolte C."/>
            <person name="Sykes S."/>
            <person name="Walk T."/>
            <person name="White J."/>
            <person name="Yandava C."/>
            <person name="Haas B."/>
            <person name="Nusbaum C."/>
            <person name="Birren B."/>
        </authorList>
    </citation>
    <scope>NUCLEOTIDE SEQUENCE [LARGE SCALE GENOMIC DNA]</scope>
    <source>
        <strain evidence="4">R3-111a-1</strain>
    </source>
</reference>
<reference evidence="2" key="3">
    <citation type="submission" date="2010-09" db="EMBL/GenBank/DDBJ databases">
        <title>Annotation of Gaeumannomyces graminis var. tritici R3-111a-1.</title>
        <authorList>
            <consortium name="The Broad Institute Genome Sequencing Platform"/>
            <person name="Ma L.-J."/>
            <person name="Dead R."/>
            <person name="Young S.K."/>
            <person name="Zeng Q."/>
            <person name="Gargeya S."/>
            <person name="Fitzgerald M."/>
            <person name="Haas B."/>
            <person name="Abouelleil A."/>
            <person name="Alvarado L."/>
            <person name="Arachchi H.M."/>
            <person name="Berlin A."/>
            <person name="Brown A."/>
            <person name="Chapman S.B."/>
            <person name="Chen Z."/>
            <person name="Dunbar C."/>
            <person name="Freedman E."/>
            <person name="Gearin G."/>
            <person name="Gellesch M."/>
            <person name="Goldberg J."/>
            <person name="Griggs A."/>
            <person name="Gujja S."/>
            <person name="Heiman D."/>
            <person name="Howarth C."/>
            <person name="Larson L."/>
            <person name="Lui A."/>
            <person name="MacDonald P.J.P."/>
            <person name="Mehta T."/>
            <person name="Montmayeur A."/>
            <person name="Murphy C."/>
            <person name="Neiman D."/>
            <person name="Pearson M."/>
            <person name="Priest M."/>
            <person name="Roberts A."/>
            <person name="Saif S."/>
            <person name="Shea T."/>
            <person name="Shenoy N."/>
            <person name="Sisk P."/>
            <person name="Stolte C."/>
            <person name="Sykes S."/>
            <person name="Yandava C."/>
            <person name="Wortman J."/>
            <person name="Nusbaum C."/>
            <person name="Birren B."/>
        </authorList>
    </citation>
    <scope>NUCLEOTIDE SEQUENCE</scope>
    <source>
        <strain evidence="2">R3-111a-1</strain>
    </source>
</reference>
<dbReference type="PANTHER" id="PTHR24148">
    <property type="entry name" value="ANKYRIN REPEAT DOMAIN-CONTAINING PROTEIN 39 HOMOLOG-RELATED"/>
    <property type="match status" value="1"/>
</dbReference>
<protein>
    <recommendedName>
        <fullName evidence="1">Heterokaryon incompatibility domain-containing protein</fullName>
    </recommendedName>
</protein>
<dbReference type="HOGENOM" id="CLU_029135_0_0_1"/>
<dbReference type="OrthoDB" id="5382128at2759"/>
<evidence type="ECO:0000313" key="4">
    <source>
        <dbReference type="Proteomes" id="UP000006039"/>
    </source>
</evidence>
<dbReference type="eggNOG" id="ENOG502T378">
    <property type="taxonomic scope" value="Eukaryota"/>
</dbReference>
<evidence type="ECO:0000313" key="3">
    <source>
        <dbReference type="EnsemblFungi" id="EJT76554"/>
    </source>
</evidence>
<dbReference type="GeneID" id="20346931"/>
<feature type="domain" description="Heterokaryon incompatibility" evidence="1">
    <location>
        <begin position="82"/>
        <end position="174"/>
    </location>
</feature>
<dbReference type="RefSeq" id="XP_009222554.1">
    <property type="nucleotide sequence ID" value="XM_009224290.1"/>
</dbReference>
<reference evidence="3" key="5">
    <citation type="submission" date="2018-04" db="UniProtKB">
        <authorList>
            <consortium name="EnsemblFungi"/>
        </authorList>
    </citation>
    <scope>IDENTIFICATION</scope>
    <source>
        <strain evidence="3">R3-111a-1</strain>
    </source>
</reference>